<accession>A0A7Y0SI06</accession>
<sequence>TNRKKVYLKAIERDNNTGDYMLILWRAIGQGNGVYGIKADAGLEDNNLYNADDNVGDDRVIWGEAAYYWFIPSLNIFASIRFPNS</sequence>
<dbReference type="AlphaFoldDB" id="A0A7Y0SI06"/>
<dbReference type="EMBL" id="JABCLB010001112">
    <property type="protein sequence ID" value="NMU83786.1"/>
    <property type="molecule type" value="Genomic_DNA"/>
</dbReference>
<reference evidence="1 2" key="1">
    <citation type="submission" date="2020-04" db="EMBL/GenBank/DDBJ databases">
        <title>Whole-genome sequencing of Vibrio spp. from China reveals different genetic environments of blaCTX-M-14 among diverse lineages.</title>
        <authorList>
            <person name="Zheng Z."/>
            <person name="Ye L."/>
            <person name="Chen S."/>
        </authorList>
    </citation>
    <scope>NUCLEOTIDE SEQUENCE [LARGE SCALE GENOMIC DNA]</scope>
    <source>
        <strain evidence="1 2">Vb0551</strain>
    </source>
</reference>
<name>A0A7Y0SI06_VIBPH</name>
<organism evidence="1 2">
    <name type="scientific">Vibrio parahaemolyticus</name>
    <dbReference type="NCBI Taxonomy" id="670"/>
    <lineage>
        <taxon>Bacteria</taxon>
        <taxon>Pseudomonadati</taxon>
        <taxon>Pseudomonadota</taxon>
        <taxon>Gammaproteobacteria</taxon>
        <taxon>Vibrionales</taxon>
        <taxon>Vibrionaceae</taxon>
        <taxon>Vibrio</taxon>
    </lineage>
</organism>
<protein>
    <submittedName>
        <fullName evidence="1">Uncharacterized protein</fullName>
    </submittedName>
</protein>
<comment type="caution">
    <text evidence="1">The sequence shown here is derived from an EMBL/GenBank/DDBJ whole genome shotgun (WGS) entry which is preliminary data.</text>
</comment>
<evidence type="ECO:0000313" key="1">
    <source>
        <dbReference type="EMBL" id="NMU83786.1"/>
    </source>
</evidence>
<proteinExistence type="predicted"/>
<dbReference type="Proteomes" id="UP000518904">
    <property type="component" value="Unassembled WGS sequence"/>
</dbReference>
<feature type="non-terminal residue" evidence="1">
    <location>
        <position position="1"/>
    </location>
</feature>
<feature type="non-terminal residue" evidence="1">
    <location>
        <position position="85"/>
    </location>
</feature>
<evidence type="ECO:0000313" key="2">
    <source>
        <dbReference type="Proteomes" id="UP000518904"/>
    </source>
</evidence>
<gene>
    <name evidence="1" type="ORF">HKB16_12895</name>
</gene>